<dbReference type="EMBL" id="JACVXB010000002">
    <property type="protein sequence ID" value="MBD0831610.1"/>
    <property type="molecule type" value="Genomic_DNA"/>
</dbReference>
<keyword evidence="2" id="KW-1185">Reference proteome</keyword>
<gene>
    <name evidence="1" type="ORF">ICJ83_05640</name>
</gene>
<dbReference type="RefSeq" id="WP_188229402.1">
    <property type="nucleotide sequence ID" value="NZ_JACVXB010000002.1"/>
</dbReference>
<sequence>MKKVVKSILTFVFRSWSSASWSSYSLTASSKPNTFSRTISIMLSWSLKDKSSGICSGFGSAASTLMLSRYYPISVHRNFVKTLFLILLNTVQS</sequence>
<proteinExistence type="predicted"/>
<evidence type="ECO:0000313" key="1">
    <source>
        <dbReference type="EMBL" id="MBD0831610.1"/>
    </source>
</evidence>
<dbReference type="AlphaFoldDB" id="A0A8J6Q268"/>
<accession>A0A8J6Q268</accession>
<dbReference type="Proteomes" id="UP000600588">
    <property type="component" value="Unassembled WGS sequence"/>
</dbReference>
<name>A0A8J6Q268_9FLAO</name>
<comment type="caution">
    <text evidence="1">The sequence shown here is derived from an EMBL/GenBank/DDBJ whole genome shotgun (WGS) entry which is preliminary data.</text>
</comment>
<organism evidence="1 2">
    <name type="scientific">Aestuariibaculum sediminum</name>
    <dbReference type="NCBI Taxonomy" id="2770637"/>
    <lineage>
        <taxon>Bacteria</taxon>
        <taxon>Pseudomonadati</taxon>
        <taxon>Bacteroidota</taxon>
        <taxon>Flavobacteriia</taxon>
        <taxon>Flavobacteriales</taxon>
        <taxon>Flavobacteriaceae</taxon>
    </lineage>
</organism>
<reference evidence="1 2" key="1">
    <citation type="submission" date="2020-09" db="EMBL/GenBank/DDBJ databases">
        <title>TT11 complete genome.</title>
        <authorList>
            <person name="Wu Z."/>
        </authorList>
    </citation>
    <scope>NUCLEOTIDE SEQUENCE [LARGE SCALE GENOMIC DNA]</scope>
    <source>
        <strain evidence="1 2">TT11</strain>
    </source>
</reference>
<evidence type="ECO:0000313" key="2">
    <source>
        <dbReference type="Proteomes" id="UP000600588"/>
    </source>
</evidence>
<protein>
    <submittedName>
        <fullName evidence="1">Uncharacterized protein</fullName>
    </submittedName>
</protein>